<reference evidence="2 3" key="1">
    <citation type="submission" date="2019-04" db="EMBL/GenBank/DDBJ databases">
        <title>Lysinibacillus genome sequencing.</title>
        <authorList>
            <person name="Dunlap C."/>
        </authorList>
    </citation>
    <scope>NUCLEOTIDE SEQUENCE [LARGE SCALE GENOMIC DNA]</scope>
    <source>
        <strain evidence="2 3">CCTCC AB 2010389</strain>
    </source>
</reference>
<dbReference type="AlphaFoldDB" id="A0A4U2ZC99"/>
<protein>
    <submittedName>
        <fullName evidence="2">DUF3139 domain-containing protein</fullName>
    </submittedName>
</protein>
<feature type="transmembrane region" description="Helical" evidence="1">
    <location>
        <begin position="12"/>
        <end position="35"/>
    </location>
</feature>
<keyword evidence="1" id="KW-0472">Membrane</keyword>
<name>A0A4U2ZC99_9BACI</name>
<comment type="caution">
    <text evidence="2">The sequence shown here is derived from an EMBL/GenBank/DDBJ whole genome shotgun (WGS) entry which is preliminary data.</text>
</comment>
<proteinExistence type="predicted"/>
<dbReference type="EMBL" id="SZPU01000010">
    <property type="protein sequence ID" value="TKI72067.1"/>
    <property type="molecule type" value="Genomic_DNA"/>
</dbReference>
<evidence type="ECO:0000256" key="1">
    <source>
        <dbReference type="SAM" id="Phobius"/>
    </source>
</evidence>
<dbReference type="Pfam" id="PF11337">
    <property type="entry name" value="DUF3139"/>
    <property type="match status" value="1"/>
</dbReference>
<keyword evidence="1" id="KW-1133">Transmembrane helix</keyword>
<dbReference type="InterPro" id="IPR021486">
    <property type="entry name" value="DUF3139"/>
</dbReference>
<gene>
    <name evidence="2" type="ORF">FC756_03400</name>
</gene>
<evidence type="ECO:0000313" key="2">
    <source>
        <dbReference type="EMBL" id="TKI72067.1"/>
    </source>
</evidence>
<accession>A0A4U2ZC99</accession>
<organism evidence="2 3">
    <name type="scientific">Lysinibacillus mangiferihumi</name>
    <dbReference type="NCBI Taxonomy" id="1130819"/>
    <lineage>
        <taxon>Bacteria</taxon>
        <taxon>Bacillati</taxon>
        <taxon>Bacillota</taxon>
        <taxon>Bacilli</taxon>
        <taxon>Bacillales</taxon>
        <taxon>Bacillaceae</taxon>
        <taxon>Lysinibacillus</taxon>
    </lineage>
</organism>
<keyword evidence="1" id="KW-0812">Transmembrane</keyword>
<sequence>MKQAFTILGRVVIIKKFLIILSIVLLLCLTPFVYIQVKKHIALNKVMEYLIEEKGYDESDIFMIESKWTTGIPNYYVKVTFQNEPNIVYLYFAHDIKGQFEYYDIRGIKVPIEDLKNYDPYKNNRS</sequence>
<evidence type="ECO:0000313" key="3">
    <source>
        <dbReference type="Proteomes" id="UP000308744"/>
    </source>
</evidence>
<dbReference type="Proteomes" id="UP000308744">
    <property type="component" value="Unassembled WGS sequence"/>
</dbReference>
<keyword evidence="3" id="KW-1185">Reference proteome</keyword>